<feature type="transmembrane region" description="Helical" evidence="1">
    <location>
        <begin position="100"/>
        <end position="121"/>
    </location>
</feature>
<reference evidence="2 3" key="1">
    <citation type="submission" date="2014-04" db="EMBL/GenBank/DDBJ databases">
        <authorList>
            <consortium name="DOE Joint Genome Institute"/>
            <person name="Kuo A."/>
            <person name="Tarkka M."/>
            <person name="Buscot F."/>
            <person name="Kohler A."/>
            <person name="Nagy L.G."/>
            <person name="Floudas D."/>
            <person name="Copeland A."/>
            <person name="Barry K.W."/>
            <person name="Cichocki N."/>
            <person name="Veneault-Fourrey C."/>
            <person name="LaButti K."/>
            <person name="Lindquist E.A."/>
            <person name="Lipzen A."/>
            <person name="Lundell T."/>
            <person name="Morin E."/>
            <person name="Murat C."/>
            <person name="Sun H."/>
            <person name="Tunlid A."/>
            <person name="Henrissat B."/>
            <person name="Grigoriev I.V."/>
            <person name="Hibbett D.S."/>
            <person name="Martin F."/>
            <person name="Nordberg H.P."/>
            <person name="Cantor M.N."/>
            <person name="Hua S.X."/>
        </authorList>
    </citation>
    <scope>NUCLEOTIDE SEQUENCE [LARGE SCALE GENOMIC DNA]</scope>
    <source>
        <strain evidence="2 3">F 1598</strain>
    </source>
</reference>
<evidence type="ECO:0000313" key="2">
    <source>
        <dbReference type="EMBL" id="KIM71400.1"/>
    </source>
</evidence>
<reference evidence="3" key="2">
    <citation type="submission" date="2015-01" db="EMBL/GenBank/DDBJ databases">
        <title>Evolutionary Origins and Diversification of the Mycorrhizal Mutualists.</title>
        <authorList>
            <consortium name="DOE Joint Genome Institute"/>
            <consortium name="Mycorrhizal Genomics Consortium"/>
            <person name="Kohler A."/>
            <person name="Kuo A."/>
            <person name="Nagy L.G."/>
            <person name="Floudas D."/>
            <person name="Copeland A."/>
            <person name="Barry K.W."/>
            <person name="Cichocki N."/>
            <person name="Veneault-Fourrey C."/>
            <person name="LaButti K."/>
            <person name="Lindquist E.A."/>
            <person name="Lipzen A."/>
            <person name="Lundell T."/>
            <person name="Morin E."/>
            <person name="Murat C."/>
            <person name="Riley R."/>
            <person name="Ohm R."/>
            <person name="Sun H."/>
            <person name="Tunlid A."/>
            <person name="Henrissat B."/>
            <person name="Grigoriev I.V."/>
            <person name="Hibbett D.S."/>
            <person name="Martin F."/>
        </authorList>
    </citation>
    <scope>NUCLEOTIDE SEQUENCE [LARGE SCALE GENOMIC DNA]</scope>
    <source>
        <strain evidence="3">F 1598</strain>
    </source>
</reference>
<keyword evidence="1" id="KW-0812">Transmembrane</keyword>
<protein>
    <submittedName>
        <fullName evidence="2">Uncharacterized protein</fullName>
    </submittedName>
</protein>
<dbReference type="Proteomes" id="UP000054166">
    <property type="component" value="Unassembled WGS sequence"/>
</dbReference>
<dbReference type="HOGENOM" id="CLU_1496800_0_0_1"/>
<name>A0A0C3EFD8_PILCF</name>
<keyword evidence="3" id="KW-1185">Reference proteome</keyword>
<evidence type="ECO:0000313" key="3">
    <source>
        <dbReference type="Proteomes" id="UP000054166"/>
    </source>
</evidence>
<evidence type="ECO:0000256" key="1">
    <source>
        <dbReference type="SAM" id="Phobius"/>
    </source>
</evidence>
<accession>A0A0C3EFD8</accession>
<dbReference type="InParanoid" id="A0A0C3EFD8"/>
<feature type="transmembrane region" description="Helical" evidence="1">
    <location>
        <begin position="127"/>
        <end position="146"/>
    </location>
</feature>
<proteinExistence type="predicted"/>
<dbReference type="AlphaFoldDB" id="A0A0C3EFD8"/>
<gene>
    <name evidence="2" type="ORF">PILCRDRAFT_755129</name>
</gene>
<keyword evidence="1" id="KW-1133">Transmembrane helix</keyword>
<organism evidence="2 3">
    <name type="scientific">Piloderma croceum (strain F 1598)</name>
    <dbReference type="NCBI Taxonomy" id="765440"/>
    <lineage>
        <taxon>Eukaryota</taxon>
        <taxon>Fungi</taxon>
        <taxon>Dikarya</taxon>
        <taxon>Basidiomycota</taxon>
        <taxon>Agaricomycotina</taxon>
        <taxon>Agaricomycetes</taxon>
        <taxon>Agaricomycetidae</taxon>
        <taxon>Atheliales</taxon>
        <taxon>Atheliaceae</taxon>
        <taxon>Piloderma</taxon>
    </lineage>
</organism>
<sequence length="180" mass="19946">MSRPTLMQAHRTQGLRSPQAKTHLDTVCLGSQTSVNPVRVNITIVGVTPPILMATPFRAPVTARKEAIIIDTNCQQVRYRPLLQPVSEITASPLQHHLRFSTLVLCLVSSLLSIILAVMILLRTDSYLSGSSPTCVLSLLVILKLFRLLRVERAHIHVCRPTPPCTLFLPSWCFCSTAQI</sequence>
<dbReference type="EMBL" id="KN833330">
    <property type="protein sequence ID" value="KIM71400.1"/>
    <property type="molecule type" value="Genomic_DNA"/>
</dbReference>
<keyword evidence="1" id="KW-0472">Membrane</keyword>